<gene>
    <name evidence="2" type="ORF">R9B83_00795</name>
</gene>
<keyword evidence="1" id="KW-0812">Transmembrane</keyword>
<proteinExistence type="predicted"/>
<feature type="transmembrane region" description="Helical" evidence="1">
    <location>
        <begin position="112"/>
        <end position="132"/>
    </location>
</feature>
<keyword evidence="1" id="KW-1133">Transmembrane helix</keyword>
<dbReference type="GeneID" id="94493404"/>
<organism evidence="2 3">
    <name type="scientific">Metamycoplasma equirhinis</name>
    <dbReference type="NCBI Taxonomy" id="92402"/>
    <lineage>
        <taxon>Bacteria</taxon>
        <taxon>Bacillati</taxon>
        <taxon>Mycoplasmatota</taxon>
        <taxon>Mycoplasmoidales</taxon>
        <taxon>Metamycoplasmataceae</taxon>
        <taxon>Metamycoplasma</taxon>
    </lineage>
</organism>
<evidence type="ECO:0000256" key="1">
    <source>
        <dbReference type="SAM" id="Phobius"/>
    </source>
</evidence>
<keyword evidence="3" id="KW-1185">Reference proteome</keyword>
<evidence type="ECO:0000313" key="3">
    <source>
        <dbReference type="Proteomes" id="UP001303601"/>
    </source>
</evidence>
<evidence type="ECO:0000313" key="2">
    <source>
        <dbReference type="EMBL" id="WPB54098.1"/>
    </source>
</evidence>
<sequence>MAKILNAQKQKDTRTLTYDPEKDSLSLIINEFYAFKKNAKFLKEYSEMEIFEKFQAIRWMKTMDEKLQTAKQESQKRQYKISAKYESYIEYKKWSESPIAQRAHSYSKTARVLIIVAVAALISIMLLIIVGLNKWW</sequence>
<dbReference type="EMBL" id="CP137845">
    <property type="protein sequence ID" value="WPB54098.1"/>
    <property type="molecule type" value="Genomic_DNA"/>
</dbReference>
<protein>
    <submittedName>
        <fullName evidence="2">Uncharacterized protein</fullName>
    </submittedName>
</protein>
<accession>A0ABZ0PAQ7</accession>
<dbReference type="Proteomes" id="UP001303601">
    <property type="component" value="Chromosome"/>
</dbReference>
<reference evidence="2" key="1">
    <citation type="submission" date="2023-11" db="EMBL/GenBank/DDBJ databases">
        <title>Completed genome sequence of Mycoplasma equirhinis type strain M432/72.</title>
        <authorList>
            <person name="Spergser J."/>
        </authorList>
    </citation>
    <scope>NUCLEOTIDE SEQUENCE [LARGE SCALE GENOMIC DNA]</scope>
    <source>
        <strain evidence="2">M432/72</strain>
    </source>
</reference>
<name>A0ABZ0PAQ7_9BACT</name>
<dbReference type="RefSeq" id="WP_140031563.1">
    <property type="nucleotide sequence ID" value="NZ_CP137845.1"/>
</dbReference>
<keyword evidence="1" id="KW-0472">Membrane</keyword>